<name>A0A6P1CJ52_9NOCA</name>
<organism evidence="1 2">
    <name type="scientific">Nocardia cyriacigeorgica</name>
    <dbReference type="NCBI Taxonomy" id="135487"/>
    <lineage>
        <taxon>Bacteria</taxon>
        <taxon>Bacillati</taxon>
        <taxon>Actinomycetota</taxon>
        <taxon>Actinomycetes</taxon>
        <taxon>Mycobacteriales</taxon>
        <taxon>Nocardiaceae</taxon>
        <taxon>Nocardia</taxon>
    </lineage>
</organism>
<evidence type="ECO:0000313" key="1">
    <source>
        <dbReference type="EMBL" id="NEW32570.1"/>
    </source>
</evidence>
<comment type="caution">
    <text evidence="1">The sequence shown here is derived from an EMBL/GenBank/DDBJ whole genome shotgun (WGS) entry which is preliminary data.</text>
</comment>
<accession>A0A6P1CJ52</accession>
<gene>
    <name evidence="1" type="ORF">GV791_08355</name>
</gene>
<protein>
    <submittedName>
        <fullName evidence="1">Uncharacterized protein</fullName>
    </submittedName>
</protein>
<proteinExistence type="predicted"/>
<dbReference type="EMBL" id="JAAGVB010000010">
    <property type="protein sequence ID" value="NEW32570.1"/>
    <property type="molecule type" value="Genomic_DNA"/>
</dbReference>
<dbReference type="Proteomes" id="UP000471166">
    <property type="component" value="Unassembled WGS sequence"/>
</dbReference>
<dbReference type="AlphaFoldDB" id="A0A6P1CJ52"/>
<reference evidence="1 2" key="1">
    <citation type="submission" date="2020-01" db="EMBL/GenBank/DDBJ databases">
        <title>Genetics and antimicrobial susceptibilities of Nocardia species isolated from the soil; a comparison with species isolated from humans.</title>
        <authorList>
            <person name="Carrasco G."/>
            <person name="Monzon S."/>
            <person name="Sansegundo M."/>
            <person name="Garcia E."/>
            <person name="Garrido N."/>
            <person name="Medina M.J."/>
            <person name="Villalon P."/>
            <person name="Ramirez-Arocha A.C."/>
            <person name="Jimenez P."/>
            <person name="Cuesta I."/>
            <person name="Valdezate S."/>
        </authorList>
    </citation>
    <scope>NUCLEOTIDE SEQUENCE [LARGE SCALE GENOMIC DNA]</scope>
    <source>
        <strain evidence="1 2">CNM20110626</strain>
    </source>
</reference>
<sequence length="77" mass="8022">MKCTRPLHQAWHMPATCPSCSWPTPTAVSTHGTVRYLRCVCGQWIVCAEGAVVAAPGSGGFAGVGGARPDTPARADR</sequence>
<evidence type="ECO:0000313" key="2">
    <source>
        <dbReference type="Proteomes" id="UP000471166"/>
    </source>
</evidence>